<dbReference type="AlphaFoldDB" id="A0A1G2HHV7"/>
<keyword evidence="2" id="KW-0687">Ribonucleoprotein</keyword>
<dbReference type="GO" id="GO:0006412">
    <property type="term" value="P:translation"/>
    <property type="evidence" value="ECO:0007669"/>
    <property type="project" value="InterPro"/>
</dbReference>
<gene>
    <name evidence="4" type="ORF">A3F94_01345</name>
</gene>
<keyword evidence="1 4" id="KW-0689">Ribosomal protein</keyword>
<dbReference type="InterPro" id="IPR020592">
    <property type="entry name" value="Ribosomal_bS16_CS"/>
</dbReference>
<organism evidence="4 5">
    <name type="scientific">Candidatus Spechtbacteria bacterium RIFCSPLOWO2_12_FULL_38_22</name>
    <dbReference type="NCBI Taxonomy" id="1802165"/>
    <lineage>
        <taxon>Bacteria</taxon>
        <taxon>Candidatus Spechtiibacteriota</taxon>
    </lineage>
</organism>
<name>A0A1G2HHV7_9BACT</name>
<accession>A0A1G2HHV7</accession>
<dbReference type="STRING" id="1802165.A3F94_01345"/>
<dbReference type="GO" id="GO:0005737">
    <property type="term" value="C:cytoplasm"/>
    <property type="evidence" value="ECO:0007669"/>
    <property type="project" value="UniProtKB-ARBA"/>
</dbReference>
<comment type="caution">
    <text evidence="4">The sequence shown here is derived from an EMBL/GenBank/DDBJ whole genome shotgun (WGS) entry which is preliminary data.</text>
</comment>
<evidence type="ECO:0000256" key="1">
    <source>
        <dbReference type="ARBA" id="ARBA00022980"/>
    </source>
</evidence>
<reference evidence="4 5" key="1">
    <citation type="journal article" date="2016" name="Nat. Commun.">
        <title>Thousands of microbial genomes shed light on interconnected biogeochemical processes in an aquifer system.</title>
        <authorList>
            <person name="Anantharaman K."/>
            <person name="Brown C.T."/>
            <person name="Hug L.A."/>
            <person name="Sharon I."/>
            <person name="Castelle C.J."/>
            <person name="Probst A.J."/>
            <person name="Thomas B.C."/>
            <person name="Singh A."/>
            <person name="Wilkins M.J."/>
            <person name="Karaoz U."/>
            <person name="Brodie E.L."/>
            <person name="Williams K.H."/>
            <person name="Hubbard S.S."/>
            <person name="Banfield J.F."/>
        </authorList>
    </citation>
    <scope>NUCLEOTIDE SEQUENCE [LARGE SCALE GENOMIC DNA]</scope>
</reference>
<dbReference type="NCBIfam" id="TIGR00002">
    <property type="entry name" value="S16"/>
    <property type="match status" value="1"/>
</dbReference>
<evidence type="ECO:0000313" key="4">
    <source>
        <dbReference type="EMBL" id="OGZ61478.1"/>
    </source>
</evidence>
<dbReference type="GO" id="GO:0003735">
    <property type="term" value="F:structural constituent of ribosome"/>
    <property type="evidence" value="ECO:0007669"/>
    <property type="project" value="InterPro"/>
</dbReference>
<evidence type="ECO:0000313" key="5">
    <source>
        <dbReference type="Proteomes" id="UP000176770"/>
    </source>
</evidence>
<dbReference type="HAMAP" id="MF_00385">
    <property type="entry name" value="Ribosomal_bS16"/>
    <property type="match status" value="1"/>
</dbReference>
<protein>
    <recommendedName>
        <fullName evidence="3">30S ribosomal protein S16</fullName>
    </recommendedName>
</protein>
<sequence length="96" mass="10841">MLKIRLKRIGRKHDPSFRIVVTEATAPPKGKYKEAVGFYNAALKQLKLNSDRIKYWLGVGATPTVVVNNILVKEGIINTPKKRAHSTRDRKKGESK</sequence>
<dbReference type="PROSITE" id="PS00732">
    <property type="entry name" value="RIBOSOMAL_S16"/>
    <property type="match status" value="1"/>
</dbReference>
<dbReference type="Proteomes" id="UP000176770">
    <property type="component" value="Unassembled WGS sequence"/>
</dbReference>
<evidence type="ECO:0000256" key="2">
    <source>
        <dbReference type="ARBA" id="ARBA00023274"/>
    </source>
</evidence>
<dbReference type="InterPro" id="IPR023803">
    <property type="entry name" value="Ribosomal_bS16_dom_sf"/>
</dbReference>
<dbReference type="PANTHER" id="PTHR12919:SF20">
    <property type="entry name" value="SMALL RIBOSOMAL SUBUNIT PROTEIN BS16M"/>
    <property type="match status" value="1"/>
</dbReference>
<dbReference type="PANTHER" id="PTHR12919">
    <property type="entry name" value="30S RIBOSOMAL PROTEIN S16"/>
    <property type="match status" value="1"/>
</dbReference>
<evidence type="ECO:0000256" key="3">
    <source>
        <dbReference type="ARBA" id="ARBA00035310"/>
    </source>
</evidence>
<dbReference type="Gene3D" id="3.30.1320.10">
    <property type="match status" value="1"/>
</dbReference>
<proteinExistence type="inferred from homology"/>
<dbReference type="Pfam" id="PF00886">
    <property type="entry name" value="Ribosomal_S16"/>
    <property type="match status" value="1"/>
</dbReference>
<feature type="non-terminal residue" evidence="4">
    <location>
        <position position="96"/>
    </location>
</feature>
<dbReference type="EMBL" id="MHOK01000022">
    <property type="protein sequence ID" value="OGZ61478.1"/>
    <property type="molecule type" value="Genomic_DNA"/>
</dbReference>
<dbReference type="InterPro" id="IPR000307">
    <property type="entry name" value="Ribosomal_bS16"/>
</dbReference>
<dbReference type="SUPFAM" id="SSF54565">
    <property type="entry name" value="Ribosomal protein S16"/>
    <property type="match status" value="1"/>
</dbReference>
<dbReference type="GO" id="GO:0015935">
    <property type="term" value="C:small ribosomal subunit"/>
    <property type="evidence" value="ECO:0007669"/>
    <property type="project" value="TreeGrafter"/>
</dbReference>